<dbReference type="GO" id="GO:0005886">
    <property type="term" value="C:plasma membrane"/>
    <property type="evidence" value="ECO:0007669"/>
    <property type="project" value="UniProtKB-SubCell"/>
</dbReference>
<evidence type="ECO:0000256" key="3">
    <source>
        <dbReference type="ARBA" id="ARBA00022729"/>
    </source>
</evidence>
<dbReference type="AlphaFoldDB" id="A0AA95GAJ1"/>
<keyword evidence="3" id="KW-0732">Signal</keyword>
<evidence type="ECO:0000256" key="6">
    <source>
        <dbReference type="ARBA" id="ARBA00023288"/>
    </source>
</evidence>
<name>A0AA95GAJ1_9GAMM</name>
<keyword evidence="6" id="KW-0449">Lipoprotein</keyword>
<dbReference type="SUPFAM" id="SSF53850">
    <property type="entry name" value="Periplasmic binding protein-like II"/>
    <property type="match status" value="1"/>
</dbReference>
<gene>
    <name evidence="7" type="ORF">QE207_15495</name>
</gene>
<keyword evidence="4" id="KW-0472">Membrane</keyword>
<reference evidence="7" key="1">
    <citation type="submission" date="2023-04" db="EMBL/GenBank/DDBJ databases">
        <title>Genome dynamics across the evolutionary transition to endosymbiosis.</title>
        <authorList>
            <person name="Siozios S."/>
            <person name="Nadal-Jimenez P."/>
            <person name="Azagi T."/>
            <person name="Sprong H."/>
            <person name="Frost C.L."/>
            <person name="Parratt S.R."/>
            <person name="Taylor G."/>
            <person name="Brettell L."/>
            <person name="Lew K.C."/>
            <person name="Croft L."/>
            <person name="King K.C."/>
            <person name="Brockhurst M.A."/>
            <person name="Hypsa V."/>
            <person name="Novakova E."/>
            <person name="Darby A.C."/>
            <person name="Hurst G.D.D."/>
        </authorList>
    </citation>
    <scope>NUCLEOTIDE SEQUENCE</scope>
    <source>
        <strain evidence="7">AIh</strain>
    </source>
</reference>
<evidence type="ECO:0000313" key="7">
    <source>
        <dbReference type="EMBL" id="WGL95052.1"/>
    </source>
</evidence>
<evidence type="ECO:0000313" key="8">
    <source>
        <dbReference type="Proteomes" id="UP001177597"/>
    </source>
</evidence>
<accession>A0AA95GAJ1</accession>
<evidence type="ECO:0000256" key="4">
    <source>
        <dbReference type="ARBA" id="ARBA00023136"/>
    </source>
</evidence>
<comment type="similarity">
    <text evidence="2">Belongs to the NlpA lipoprotein family.</text>
</comment>
<protein>
    <submittedName>
        <fullName evidence="7">MetQ/NlpA family ABC transporter substrate-binding protein</fullName>
    </submittedName>
</protein>
<proteinExistence type="inferred from homology"/>
<keyword evidence="5" id="KW-0564">Palmitate</keyword>
<dbReference type="PANTHER" id="PTHR30429:SF1">
    <property type="entry name" value="D-METHIONINE-BINDING LIPOPROTEIN METQ-RELATED"/>
    <property type="match status" value="1"/>
</dbReference>
<sequence>MDIIENPRKITFIDVDQTQTVRALPDLDGAVAFFTHIYNVGKQVNSYIIRDKDAQQFPIGFVVNSENAKQQWAKLLADSLRTKSVQESLQNNFNGVFDYY</sequence>
<evidence type="ECO:0000256" key="2">
    <source>
        <dbReference type="ARBA" id="ARBA00008973"/>
    </source>
</evidence>
<dbReference type="RefSeq" id="WP_280629126.1">
    <property type="nucleotide sequence ID" value="NZ_CP123498.1"/>
</dbReference>
<dbReference type="PANTHER" id="PTHR30429">
    <property type="entry name" value="D-METHIONINE-BINDING LIPOPROTEIN METQ"/>
    <property type="match status" value="1"/>
</dbReference>
<evidence type="ECO:0000256" key="5">
    <source>
        <dbReference type="ARBA" id="ARBA00023139"/>
    </source>
</evidence>
<evidence type="ECO:0000256" key="1">
    <source>
        <dbReference type="ARBA" id="ARBA00004193"/>
    </source>
</evidence>
<comment type="subcellular location">
    <subcellularLocation>
        <location evidence="1">Cell membrane</location>
        <topology evidence="1">Lipid-anchor</topology>
    </subcellularLocation>
</comment>
<dbReference type="Proteomes" id="UP001177597">
    <property type="component" value="Chromosome"/>
</dbReference>
<dbReference type="Gene3D" id="3.40.190.10">
    <property type="entry name" value="Periplasmic binding protein-like II"/>
    <property type="match status" value="1"/>
</dbReference>
<organism evidence="7 8">
    <name type="scientific">Arsenophonus nasoniae</name>
    <name type="common">son-killer infecting Nasonia vitripennis</name>
    <dbReference type="NCBI Taxonomy" id="638"/>
    <lineage>
        <taxon>Bacteria</taxon>
        <taxon>Pseudomonadati</taxon>
        <taxon>Pseudomonadota</taxon>
        <taxon>Gammaproteobacteria</taxon>
        <taxon>Enterobacterales</taxon>
        <taxon>Morganellaceae</taxon>
        <taxon>Arsenophonus</taxon>
    </lineage>
</organism>
<dbReference type="InterPro" id="IPR004872">
    <property type="entry name" value="Lipoprotein_NlpA"/>
</dbReference>
<dbReference type="EMBL" id="CP123498">
    <property type="protein sequence ID" value="WGL95052.1"/>
    <property type="molecule type" value="Genomic_DNA"/>
</dbReference>
<dbReference type="Pfam" id="PF03180">
    <property type="entry name" value="Lipoprotein_9"/>
    <property type="match status" value="1"/>
</dbReference>